<feature type="transmembrane region" description="Helical" evidence="1">
    <location>
        <begin position="151"/>
        <end position="169"/>
    </location>
</feature>
<dbReference type="AlphaFoldDB" id="A0A3M6TQR3"/>
<name>A0A3M6TQR3_POCDA</name>
<keyword evidence="1" id="KW-0812">Transmembrane</keyword>
<organism evidence="2 3">
    <name type="scientific">Pocillopora damicornis</name>
    <name type="common">Cauliflower coral</name>
    <name type="synonym">Millepora damicornis</name>
    <dbReference type="NCBI Taxonomy" id="46731"/>
    <lineage>
        <taxon>Eukaryota</taxon>
        <taxon>Metazoa</taxon>
        <taxon>Cnidaria</taxon>
        <taxon>Anthozoa</taxon>
        <taxon>Hexacorallia</taxon>
        <taxon>Scleractinia</taxon>
        <taxon>Astrocoeniina</taxon>
        <taxon>Pocilloporidae</taxon>
        <taxon>Pocillopora</taxon>
    </lineage>
</organism>
<evidence type="ECO:0000256" key="1">
    <source>
        <dbReference type="SAM" id="Phobius"/>
    </source>
</evidence>
<keyword evidence="3" id="KW-1185">Reference proteome</keyword>
<dbReference type="Proteomes" id="UP000275408">
    <property type="component" value="Unassembled WGS sequence"/>
</dbReference>
<evidence type="ECO:0008006" key="4">
    <source>
        <dbReference type="Google" id="ProtNLM"/>
    </source>
</evidence>
<evidence type="ECO:0000313" key="2">
    <source>
        <dbReference type="EMBL" id="RMX43763.1"/>
    </source>
</evidence>
<protein>
    <recommendedName>
        <fullName evidence="4">G-protein coupled receptors family 1 profile domain-containing protein</fullName>
    </recommendedName>
</protein>
<keyword evidence="1" id="KW-0472">Membrane</keyword>
<evidence type="ECO:0000313" key="3">
    <source>
        <dbReference type="Proteomes" id="UP000275408"/>
    </source>
</evidence>
<dbReference type="Gene3D" id="1.20.1070.10">
    <property type="entry name" value="Rhodopsin 7-helix transmembrane proteins"/>
    <property type="match status" value="1"/>
</dbReference>
<sequence>MLLSSTTVLVPSRDEIDNHGQADLPNLNQEAPCHKSCHSLRCRELTHTHQPCNLLGENSSSLSLLLKKIKNKRQLQRRSTYLIIHLAIVDLLVGVVSGPLQIEHRMATFCNLWEYSRERIWSDYLIVGFVEKPLRSCHEIPTSHERFLHNTLYISFYAVSLFVISLSYIHDG</sequence>
<accession>A0A3M6TQR3</accession>
<keyword evidence="1" id="KW-1133">Transmembrane helix</keyword>
<comment type="caution">
    <text evidence="2">The sequence shown here is derived from an EMBL/GenBank/DDBJ whole genome shotgun (WGS) entry which is preliminary data.</text>
</comment>
<proteinExistence type="predicted"/>
<reference evidence="2 3" key="1">
    <citation type="journal article" date="2018" name="Sci. Rep.">
        <title>Comparative analysis of the Pocillopora damicornis genome highlights role of immune system in coral evolution.</title>
        <authorList>
            <person name="Cunning R."/>
            <person name="Bay R.A."/>
            <person name="Gillette P."/>
            <person name="Baker A.C."/>
            <person name="Traylor-Knowles N."/>
        </authorList>
    </citation>
    <scope>NUCLEOTIDE SEQUENCE [LARGE SCALE GENOMIC DNA]</scope>
    <source>
        <strain evidence="2">RSMAS</strain>
        <tissue evidence="2">Whole animal</tissue>
    </source>
</reference>
<dbReference type="EMBL" id="RCHS01003138">
    <property type="protein sequence ID" value="RMX43763.1"/>
    <property type="molecule type" value="Genomic_DNA"/>
</dbReference>
<gene>
    <name evidence="2" type="ORF">pdam_00016469</name>
</gene>
<feature type="transmembrane region" description="Helical" evidence="1">
    <location>
        <begin position="80"/>
        <end position="102"/>
    </location>
</feature>